<feature type="compositionally biased region" description="Basic and acidic residues" evidence="1">
    <location>
        <begin position="7"/>
        <end position="34"/>
    </location>
</feature>
<feature type="region of interest" description="Disordered" evidence="1">
    <location>
        <begin position="1"/>
        <end position="34"/>
    </location>
</feature>
<evidence type="ECO:0000313" key="3">
    <source>
        <dbReference type="Proteomes" id="UP000322245"/>
    </source>
</evidence>
<proteinExistence type="predicted"/>
<reference evidence="2 3" key="1">
    <citation type="submission" date="2017-05" db="EMBL/GenBank/DDBJ databases">
        <title>The Genome Sequence of Tsuchiyaea wingfieldii DSM 27421.</title>
        <authorList>
            <person name="Cuomo C."/>
            <person name="Passer A."/>
            <person name="Billmyre B."/>
            <person name="Heitman J."/>
        </authorList>
    </citation>
    <scope>NUCLEOTIDE SEQUENCE [LARGE SCALE GENOMIC DNA]</scope>
    <source>
        <strain evidence="2 3">DSM 27421</strain>
    </source>
</reference>
<name>A0A5D3B8R6_9TREE</name>
<dbReference type="Proteomes" id="UP000322245">
    <property type="component" value="Unassembled WGS sequence"/>
</dbReference>
<keyword evidence="3" id="KW-1185">Reference proteome</keyword>
<evidence type="ECO:0000256" key="1">
    <source>
        <dbReference type="SAM" id="MobiDB-lite"/>
    </source>
</evidence>
<protein>
    <submittedName>
        <fullName evidence="2">Uncharacterized protein</fullName>
    </submittedName>
</protein>
<comment type="caution">
    <text evidence="2">The sequence shown here is derived from an EMBL/GenBank/DDBJ whole genome shotgun (WGS) entry which is preliminary data.</text>
</comment>
<sequence length="57" mass="6037">MPPSSPPDRDTGRQVGKAERSGTGKVKSSVEVKVHPDPPARVVLDMDLVKGSLLGTR</sequence>
<dbReference type="AlphaFoldDB" id="A0A5D3B8R6"/>
<organism evidence="2 3">
    <name type="scientific">Cryptococcus floricola</name>
    <dbReference type="NCBI Taxonomy" id="2591691"/>
    <lineage>
        <taxon>Eukaryota</taxon>
        <taxon>Fungi</taxon>
        <taxon>Dikarya</taxon>
        <taxon>Basidiomycota</taxon>
        <taxon>Agaricomycotina</taxon>
        <taxon>Tremellomycetes</taxon>
        <taxon>Tremellales</taxon>
        <taxon>Cryptococcaceae</taxon>
        <taxon>Cryptococcus</taxon>
    </lineage>
</organism>
<evidence type="ECO:0000313" key="2">
    <source>
        <dbReference type="EMBL" id="TYJ59001.1"/>
    </source>
</evidence>
<accession>A0A5D3B8R6</accession>
<gene>
    <name evidence="2" type="ORF">B9479_000440</name>
</gene>
<dbReference type="EMBL" id="NIDF01000002">
    <property type="protein sequence ID" value="TYJ59001.1"/>
    <property type="molecule type" value="Genomic_DNA"/>
</dbReference>